<evidence type="ECO:0000313" key="2">
    <source>
        <dbReference type="EMBL" id="MDH5822439.1"/>
    </source>
</evidence>
<reference evidence="2 3" key="1">
    <citation type="submission" date="2023-04" db="EMBL/GenBank/DDBJ databases">
        <title>Luteimonas endophyticus RD2P54.</title>
        <authorList>
            <person name="Sun J.-Q."/>
        </authorList>
    </citation>
    <scope>NUCLEOTIDE SEQUENCE [LARGE SCALE GENOMIC DNA]</scope>
    <source>
        <strain evidence="2 3">RD2P54</strain>
    </source>
</reference>
<dbReference type="Pfam" id="PF00583">
    <property type="entry name" value="Acetyltransf_1"/>
    <property type="match status" value="1"/>
</dbReference>
<dbReference type="InterPro" id="IPR000182">
    <property type="entry name" value="GNAT_dom"/>
</dbReference>
<keyword evidence="2" id="KW-0808">Transferase</keyword>
<proteinExistence type="predicted"/>
<name>A0ABT6J6Q2_9GAMM</name>
<dbReference type="RefSeq" id="WP_280573353.1">
    <property type="nucleotide sequence ID" value="NZ_JARXRM010000024.1"/>
</dbReference>
<keyword evidence="2" id="KW-0012">Acyltransferase</keyword>
<protein>
    <submittedName>
        <fullName evidence="2">GNAT family N-acetyltransferase</fullName>
        <ecNumber evidence="2">2.3.1.-</ecNumber>
    </submittedName>
</protein>
<dbReference type="SUPFAM" id="SSF55729">
    <property type="entry name" value="Acyl-CoA N-acyltransferases (Nat)"/>
    <property type="match status" value="1"/>
</dbReference>
<accession>A0ABT6J6Q2</accession>
<keyword evidence="3" id="KW-1185">Reference proteome</keyword>
<dbReference type="EC" id="2.3.1.-" evidence="2"/>
<comment type="caution">
    <text evidence="2">The sequence shown here is derived from an EMBL/GenBank/DDBJ whole genome shotgun (WGS) entry which is preliminary data.</text>
</comment>
<organism evidence="2 3">
    <name type="scientific">Luteimonas endophytica</name>
    <dbReference type="NCBI Taxonomy" id="3042023"/>
    <lineage>
        <taxon>Bacteria</taxon>
        <taxon>Pseudomonadati</taxon>
        <taxon>Pseudomonadota</taxon>
        <taxon>Gammaproteobacteria</taxon>
        <taxon>Lysobacterales</taxon>
        <taxon>Lysobacteraceae</taxon>
        <taxon>Luteimonas</taxon>
    </lineage>
</organism>
<dbReference type="PROSITE" id="PS51186">
    <property type="entry name" value="GNAT"/>
    <property type="match status" value="1"/>
</dbReference>
<gene>
    <name evidence="2" type="ORF">QFW77_05470</name>
</gene>
<dbReference type="EMBL" id="JARXRM010000024">
    <property type="protein sequence ID" value="MDH5822439.1"/>
    <property type="molecule type" value="Genomic_DNA"/>
</dbReference>
<feature type="domain" description="N-acetyltransferase" evidence="1">
    <location>
        <begin position="7"/>
        <end position="165"/>
    </location>
</feature>
<dbReference type="Proteomes" id="UP001156940">
    <property type="component" value="Unassembled WGS sequence"/>
</dbReference>
<dbReference type="GO" id="GO:0016746">
    <property type="term" value="F:acyltransferase activity"/>
    <property type="evidence" value="ECO:0007669"/>
    <property type="project" value="UniProtKB-KW"/>
</dbReference>
<sequence>MDRSSELRVTRLAPAQADAARRLRLAAGQQRYVGDIALNVGRALVEPRCDAMAILLGDEVVGFYRLDYALTVAARRWPGRAVVSLRSLVLDRCVQGRGLGTRAVAACCADLERRRPARRLLLLNVHAANRAAVRAYLGAGFTDTGELHQGGSAGPQHLLVRRLGMGECGA</sequence>
<dbReference type="InterPro" id="IPR016181">
    <property type="entry name" value="Acyl_CoA_acyltransferase"/>
</dbReference>
<evidence type="ECO:0000313" key="3">
    <source>
        <dbReference type="Proteomes" id="UP001156940"/>
    </source>
</evidence>
<dbReference type="Gene3D" id="3.40.630.30">
    <property type="match status" value="1"/>
</dbReference>
<evidence type="ECO:0000259" key="1">
    <source>
        <dbReference type="PROSITE" id="PS51186"/>
    </source>
</evidence>